<evidence type="ECO:0000256" key="7">
    <source>
        <dbReference type="ARBA" id="ARBA00023316"/>
    </source>
</evidence>
<feature type="non-terminal residue" evidence="9">
    <location>
        <position position="191"/>
    </location>
</feature>
<comment type="caution">
    <text evidence="9">The sequence shown here is derived from an EMBL/GenBank/DDBJ whole genome shotgun (WGS) entry which is preliminary data.</text>
</comment>
<dbReference type="Gene3D" id="2.160.20.10">
    <property type="entry name" value="Single-stranded right-handed beta-helix, Pectin lyase-like"/>
    <property type="match status" value="2"/>
</dbReference>
<evidence type="ECO:0000256" key="1">
    <source>
        <dbReference type="ARBA" id="ARBA00004191"/>
    </source>
</evidence>
<dbReference type="InterPro" id="IPR000743">
    <property type="entry name" value="Glyco_hydro_28"/>
</dbReference>
<dbReference type="EMBL" id="JAVXUO010000272">
    <property type="protein sequence ID" value="KAK2993784.1"/>
    <property type="molecule type" value="Genomic_DNA"/>
</dbReference>
<accession>A0AA88RPN3</accession>
<feature type="non-terminal residue" evidence="9">
    <location>
        <position position="1"/>
    </location>
</feature>
<comment type="similarity">
    <text evidence="2 8">Belongs to the glycosyl hydrolase 28 family.</text>
</comment>
<keyword evidence="3" id="KW-0134">Cell wall</keyword>
<evidence type="ECO:0000256" key="2">
    <source>
        <dbReference type="ARBA" id="ARBA00008834"/>
    </source>
</evidence>
<keyword evidence="6 8" id="KW-0326">Glycosidase</keyword>
<dbReference type="AlphaFoldDB" id="A0AA88RPN3"/>
<evidence type="ECO:0000256" key="8">
    <source>
        <dbReference type="RuleBase" id="RU361169"/>
    </source>
</evidence>
<evidence type="ECO:0000313" key="10">
    <source>
        <dbReference type="Proteomes" id="UP001187471"/>
    </source>
</evidence>
<dbReference type="Pfam" id="PF00295">
    <property type="entry name" value="Glyco_hydro_28"/>
    <property type="match status" value="2"/>
</dbReference>
<gene>
    <name evidence="9" type="ORF">RJ640_018074</name>
</gene>
<keyword evidence="7" id="KW-0961">Cell wall biogenesis/degradation</keyword>
<dbReference type="GO" id="GO:0005975">
    <property type="term" value="P:carbohydrate metabolic process"/>
    <property type="evidence" value="ECO:0007669"/>
    <property type="project" value="InterPro"/>
</dbReference>
<reference evidence="9" key="1">
    <citation type="submission" date="2022-12" db="EMBL/GenBank/DDBJ databases">
        <title>Draft genome assemblies for two species of Escallonia (Escalloniales).</title>
        <authorList>
            <person name="Chanderbali A."/>
            <person name="Dervinis C."/>
            <person name="Anghel I."/>
            <person name="Soltis D."/>
            <person name="Soltis P."/>
            <person name="Zapata F."/>
        </authorList>
    </citation>
    <scope>NUCLEOTIDE SEQUENCE</scope>
    <source>
        <strain evidence="9">UCBG92.1500</strain>
        <tissue evidence="9">Leaf</tissue>
    </source>
</reference>
<sequence length="191" mass="20027">AKQDGKTDSTKSFLSAWAAACGSPRPVTVYVPPGRYLIQQVHFRGACQNNAIVNRIDSTLVAPSDYNVLGSVGNWILFEGVNGVTIGGGILDGQGTGLWACKTSSKLCPNGAMGVKVLASGTSPNTDGIHVQLSSGVTILRSKISTDHKTVALKDKSFGVVVSPKTICGFGNIGSLGKDLQEVLEYFNKIK</sequence>
<evidence type="ECO:0000256" key="6">
    <source>
        <dbReference type="ARBA" id="ARBA00023295"/>
    </source>
</evidence>
<comment type="subcellular location">
    <subcellularLocation>
        <location evidence="1">Secreted</location>
        <location evidence="1">Cell wall</location>
    </subcellularLocation>
</comment>
<evidence type="ECO:0008006" key="11">
    <source>
        <dbReference type="Google" id="ProtNLM"/>
    </source>
</evidence>
<organism evidence="9 10">
    <name type="scientific">Escallonia rubra</name>
    <dbReference type="NCBI Taxonomy" id="112253"/>
    <lineage>
        <taxon>Eukaryota</taxon>
        <taxon>Viridiplantae</taxon>
        <taxon>Streptophyta</taxon>
        <taxon>Embryophyta</taxon>
        <taxon>Tracheophyta</taxon>
        <taxon>Spermatophyta</taxon>
        <taxon>Magnoliopsida</taxon>
        <taxon>eudicotyledons</taxon>
        <taxon>Gunneridae</taxon>
        <taxon>Pentapetalae</taxon>
        <taxon>asterids</taxon>
        <taxon>campanulids</taxon>
        <taxon>Escalloniales</taxon>
        <taxon>Escalloniaceae</taxon>
        <taxon>Escallonia</taxon>
    </lineage>
</organism>
<dbReference type="Proteomes" id="UP001187471">
    <property type="component" value="Unassembled WGS sequence"/>
</dbReference>
<dbReference type="InterPro" id="IPR011050">
    <property type="entry name" value="Pectin_lyase_fold/virulence"/>
</dbReference>
<protein>
    <recommendedName>
        <fullName evidence="11">Polygalacturonase</fullName>
    </recommendedName>
</protein>
<dbReference type="GO" id="GO:0071555">
    <property type="term" value="P:cell wall organization"/>
    <property type="evidence" value="ECO:0007669"/>
    <property type="project" value="UniProtKB-KW"/>
</dbReference>
<proteinExistence type="inferred from homology"/>
<evidence type="ECO:0000256" key="5">
    <source>
        <dbReference type="ARBA" id="ARBA00022801"/>
    </source>
</evidence>
<evidence type="ECO:0000256" key="4">
    <source>
        <dbReference type="ARBA" id="ARBA00022525"/>
    </source>
</evidence>
<dbReference type="GO" id="GO:0004650">
    <property type="term" value="F:polygalacturonase activity"/>
    <property type="evidence" value="ECO:0007669"/>
    <property type="project" value="InterPro"/>
</dbReference>
<keyword evidence="4" id="KW-0964">Secreted</keyword>
<dbReference type="SUPFAM" id="SSF51126">
    <property type="entry name" value="Pectin lyase-like"/>
    <property type="match status" value="1"/>
</dbReference>
<dbReference type="InterPro" id="IPR012334">
    <property type="entry name" value="Pectin_lyas_fold"/>
</dbReference>
<evidence type="ECO:0000256" key="3">
    <source>
        <dbReference type="ARBA" id="ARBA00022512"/>
    </source>
</evidence>
<dbReference type="PANTHER" id="PTHR31375">
    <property type="match status" value="1"/>
</dbReference>
<keyword evidence="10" id="KW-1185">Reference proteome</keyword>
<keyword evidence="5 8" id="KW-0378">Hydrolase</keyword>
<name>A0AA88RPN3_9ASTE</name>
<evidence type="ECO:0000313" key="9">
    <source>
        <dbReference type="EMBL" id="KAK2993784.1"/>
    </source>
</evidence>